<organism evidence="5 6">
    <name type="scientific">Polyangium fumosum</name>
    <dbReference type="NCBI Taxonomy" id="889272"/>
    <lineage>
        <taxon>Bacteria</taxon>
        <taxon>Pseudomonadati</taxon>
        <taxon>Myxococcota</taxon>
        <taxon>Polyangia</taxon>
        <taxon>Polyangiales</taxon>
        <taxon>Polyangiaceae</taxon>
        <taxon>Polyangium</taxon>
    </lineage>
</organism>
<feature type="domain" description="Ku" evidence="4">
    <location>
        <begin position="110"/>
        <end position="238"/>
    </location>
</feature>
<dbReference type="InterPro" id="IPR009187">
    <property type="entry name" value="Prok_Ku"/>
</dbReference>
<dbReference type="GO" id="GO:0006303">
    <property type="term" value="P:double-strand break repair via nonhomologous end joining"/>
    <property type="evidence" value="ECO:0007669"/>
    <property type="project" value="UniProtKB-UniRule"/>
</dbReference>
<dbReference type="CDD" id="cd00789">
    <property type="entry name" value="KU_like"/>
    <property type="match status" value="1"/>
</dbReference>
<dbReference type="EMBL" id="SSMQ01000002">
    <property type="protein sequence ID" value="TKD12776.1"/>
    <property type="molecule type" value="Genomic_DNA"/>
</dbReference>
<dbReference type="SUPFAM" id="SSF100939">
    <property type="entry name" value="SPOC domain-like"/>
    <property type="match status" value="1"/>
</dbReference>
<proteinExistence type="inferred from homology"/>
<keyword evidence="2" id="KW-0227">DNA damage</keyword>
<keyword evidence="2" id="KW-0233">DNA recombination</keyword>
<feature type="region of interest" description="Disordered" evidence="3">
    <location>
        <begin position="310"/>
        <end position="360"/>
    </location>
</feature>
<dbReference type="OrthoDB" id="9795084at2"/>
<dbReference type="NCBIfam" id="TIGR02772">
    <property type="entry name" value="Ku_bact"/>
    <property type="match status" value="1"/>
</dbReference>
<feature type="compositionally biased region" description="Basic residues" evidence="3">
    <location>
        <begin position="341"/>
        <end position="360"/>
    </location>
</feature>
<feature type="compositionally biased region" description="Low complexity" evidence="3">
    <location>
        <begin position="311"/>
        <end position="331"/>
    </location>
</feature>
<dbReference type="PANTHER" id="PTHR41251">
    <property type="entry name" value="NON-HOMOLOGOUS END JOINING PROTEIN KU"/>
    <property type="match status" value="1"/>
</dbReference>
<dbReference type="InterPro" id="IPR016194">
    <property type="entry name" value="SPOC-like_C_dom_sf"/>
</dbReference>
<dbReference type="Gene3D" id="2.40.290.10">
    <property type="match status" value="1"/>
</dbReference>
<name>A0A4U1JJ79_9BACT</name>
<evidence type="ECO:0000259" key="4">
    <source>
        <dbReference type="SMART" id="SM00559"/>
    </source>
</evidence>
<dbReference type="HAMAP" id="MF_01875">
    <property type="entry name" value="Prokaryotic_Ku"/>
    <property type="match status" value="1"/>
</dbReference>
<dbReference type="AlphaFoldDB" id="A0A4U1JJ79"/>
<evidence type="ECO:0000256" key="1">
    <source>
        <dbReference type="ARBA" id="ARBA00023125"/>
    </source>
</evidence>
<keyword evidence="1 2" id="KW-0238">DNA-binding</keyword>
<gene>
    <name evidence="2" type="primary">ku</name>
    <name evidence="5" type="ORF">E8A74_03240</name>
</gene>
<dbReference type="InterPro" id="IPR006164">
    <property type="entry name" value="DNA_bd_Ku70/Ku80"/>
</dbReference>
<dbReference type="Pfam" id="PF02735">
    <property type="entry name" value="Ku"/>
    <property type="match status" value="1"/>
</dbReference>
<evidence type="ECO:0000256" key="2">
    <source>
        <dbReference type="HAMAP-Rule" id="MF_01875"/>
    </source>
</evidence>
<evidence type="ECO:0000313" key="6">
    <source>
        <dbReference type="Proteomes" id="UP000309215"/>
    </source>
</evidence>
<dbReference type="PANTHER" id="PTHR41251:SF1">
    <property type="entry name" value="NON-HOMOLOGOUS END JOINING PROTEIN KU"/>
    <property type="match status" value="1"/>
</dbReference>
<evidence type="ECO:0000256" key="3">
    <source>
        <dbReference type="SAM" id="MobiDB-lite"/>
    </source>
</evidence>
<keyword evidence="2" id="KW-0234">DNA repair</keyword>
<comment type="function">
    <text evidence="2">With LigD forms a non-homologous end joining (NHEJ) DNA repair enzyme, which repairs dsDNA breaks with reduced fidelity. Binds linear dsDNA with 5'- and 3'- overhangs but not closed circular dsDNA nor ssDNA. Recruits and stimulates the ligase activity of LigD.</text>
</comment>
<reference evidence="5 6" key="1">
    <citation type="submission" date="2019-04" db="EMBL/GenBank/DDBJ databases">
        <authorList>
            <person name="Li Y."/>
            <person name="Wang J."/>
        </authorList>
    </citation>
    <scope>NUCLEOTIDE SEQUENCE [LARGE SCALE GENOMIC DNA]</scope>
    <source>
        <strain evidence="5 6">DSM 14668</strain>
    </source>
</reference>
<comment type="caution">
    <text evidence="5">The sequence shown here is derived from an EMBL/GenBank/DDBJ whole genome shotgun (WGS) entry which is preliminary data.</text>
</comment>
<dbReference type="GO" id="GO:0006310">
    <property type="term" value="P:DNA recombination"/>
    <property type="evidence" value="ECO:0007669"/>
    <property type="project" value="UniProtKB-KW"/>
</dbReference>
<evidence type="ECO:0000313" key="5">
    <source>
        <dbReference type="EMBL" id="TKD12776.1"/>
    </source>
</evidence>
<comment type="similarity">
    <text evidence="2">Belongs to the prokaryotic Ku family.</text>
</comment>
<comment type="subunit">
    <text evidence="2">Homodimer. Interacts with LigD.</text>
</comment>
<protein>
    <recommendedName>
        <fullName evidence="2">Non-homologous end joining protein Ku</fullName>
    </recommendedName>
</protein>
<dbReference type="GO" id="GO:0003690">
    <property type="term" value="F:double-stranded DNA binding"/>
    <property type="evidence" value="ECO:0007669"/>
    <property type="project" value="UniProtKB-UniRule"/>
</dbReference>
<dbReference type="Proteomes" id="UP000309215">
    <property type="component" value="Unassembled WGS sequence"/>
</dbReference>
<dbReference type="SMART" id="SM00559">
    <property type="entry name" value="Ku78"/>
    <property type="match status" value="1"/>
</dbReference>
<keyword evidence="6" id="KW-1185">Reference proteome</keyword>
<accession>A0A4U1JJ79</accession>
<sequence length="360" mass="40258">MHDVRAFPRRAGRAGWPSEGLGGLPGITPFPVCVELRRSVHRVLRHRPRPLQGSMRMAARSTGTGTISFGLVSIPVKMYTATSSHGVGFHMLHKKCGTRVKQQLLCPYDREVVERSDTMRGFEYAREQYVEVTDEDLDAVRAERTDRIDIVEFVPAETVDLLYVDKTNYLGPDKGGARAYKLLAGAMERTKKFAVGRYGVRGKDQLVLLRPYKGGLLMHQVYYADEVRPFEELASPAKVDFRPQEEDLADRLIGELSTDAFHPENYHDEYQERLMGLIEKKAAGQEISLPPAEPQAQIIDLFEALKQSLSAKQKAPAAAAPKEAEQPAAEEAPAEEERARPSVKKAAPRRAPRERVRKAG</sequence>